<dbReference type="RefSeq" id="WP_018578091.1">
    <property type="nucleotide sequence ID" value="NZ_KB892421.1"/>
</dbReference>
<dbReference type="STRING" id="1122169.Lsha_2588"/>
<dbReference type="PATRIC" id="fig|1122169.6.peg.2988"/>
<keyword evidence="2" id="KW-1185">Reference proteome</keyword>
<protein>
    <recommendedName>
        <fullName evidence="3">Leucine Rich repeats (2 copies)</fullName>
    </recommendedName>
</protein>
<evidence type="ECO:0008006" key="3">
    <source>
        <dbReference type="Google" id="ProtNLM"/>
    </source>
</evidence>
<dbReference type="SMART" id="SM00368">
    <property type="entry name" value="LRR_RI"/>
    <property type="match status" value="4"/>
</dbReference>
<dbReference type="PANTHER" id="PTHR24114">
    <property type="entry name" value="LEUCINE RICH REPEAT FAMILY PROTEIN"/>
    <property type="match status" value="1"/>
</dbReference>
<dbReference type="Pfam" id="PF13516">
    <property type="entry name" value="LRR_6"/>
    <property type="match status" value="1"/>
</dbReference>
<dbReference type="Gene3D" id="3.80.10.10">
    <property type="entry name" value="Ribonuclease Inhibitor"/>
    <property type="match status" value="2"/>
</dbReference>
<evidence type="ECO:0000313" key="1">
    <source>
        <dbReference type="EMBL" id="KTD57403.1"/>
    </source>
</evidence>
<dbReference type="SUPFAM" id="SSF52047">
    <property type="entry name" value="RNI-like"/>
    <property type="match status" value="1"/>
</dbReference>
<organism evidence="1 2">
    <name type="scientific">Legionella shakespearei DSM 23087</name>
    <dbReference type="NCBI Taxonomy" id="1122169"/>
    <lineage>
        <taxon>Bacteria</taxon>
        <taxon>Pseudomonadati</taxon>
        <taxon>Pseudomonadota</taxon>
        <taxon>Gammaproteobacteria</taxon>
        <taxon>Legionellales</taxon>
        <taxon>Legionellaceae</taxon>
        <taxon>Legionella</taxon>
    </lineage>
</organism>
<comment type="caution">
    <text evidence="1">The sequence shown here is derived from an EMBL/GenBank/DDBJ whole genome shotgun (WGS) entry which is preliminary data.</text>
</comment>
<sequence>MTRFFQNNPALMEDIISILNRPLSVDEMQQIADRRGRFKLLRLDYLQLGDTAGAYLLRSLRDSNVLESLYVPQNRLGLESARAIKELLETTTTLQDMDLQYNNFGNQEAALIFEGLRHNTSMRKCSLWLNQIDDQGVRVIAEYLASNPPLLSLSLGRNPITVNGLQELELAIRDNTHLLEFTEPFHMYDANKSAYQAVSQRIKSTLSRNREMKKESLIHSLVNNPLLSQQDFEDFVPTLKDLIHVLELIKYSLNDWRGRVVLRDIIDPLKRYRGLGQYREAKAYLQQTVPSLQPVAIIQTELRDCLRIN</sequence>
<evidence type="ECO:0000313" key="2">
    <source>
        <dbReference type="Proteomes" id="UP000054600"/>
    </source>
</evidence>
<proteinExistence type="predicted"/>
<dbReference type="InterPro" id="IPR032675">
    <property type="entry name" value="LRR_dom_sf"/>
</dbReference>
<dbReference type="eggNOG" id="COG4886">
    <property type="taxonomic scope" value="Bacteria"/>
</dbReference>
<dbReference type="AlphaFoldDB" id="A0A0W0YKS5"/>
<name>A0A0W0YKS5_9GAMM</name>
<gene>
    <name evidence="1" type="ORF">Lsha_2588</name>
</gene>
<dbReference type="InterPro" id="IPR001611">
    <property type="entry name" value="Leu-rich_rpt"/>
</dbReference>
<dbReference type="EMBL" id="LNYW01000068">
    <property type="protein sequence ID" value="KTD57403.1"/>
    <property type="molecule type" value="Genomic_DNA"/>
</dbReference>
<dbReference type="Proteomes" id="UP000054600">
    <property type="component" value="Unassembled WGS sequence"/>
</dbReference>
<dbReference type="InterPro" id="IPR052394">
    <property type="entry name" value="LRR-containing"/>
</dbReference>
<reference evidence="1 2" key="1">
    <citation type="submission" date="2015-11" db="EMBL/GenBank/DDBJ databases">
        <title>Genomic analysis of 38 Legionella species identifies large and diverse effector repertoires.</title>
        <authorList>
            <person name="Burstein D."/>
            <person name="Amaro F."/>
            <person name="Zusman T."/>
            <person name="Lifshitz Z."/>
            <person name="Cohen O."/>
            <person name="Gilbert J.A."/>
            <person name="Pupko T."/>
            <person name="Shuman H.A."/>
            <person name="Segal G."/>
        </authorList>
    </citation>
    <scope>NUCLEOTIDE SEQUENCE [LARGE SCALE GENOMIC DNA]</scope>
    <source>
        <strain evidence="1 2">ATCC 49655</strain>
    </source>
</reference>
<accession>A0A0W0YKS5</accession>
<dbReference type="PANTHER" id="PTHR24114:SF2">
    <property type="entry name" value="F-BOX DOMAIN-CONTAINING PROTEIN-RELATED"/>
    <property type="match status" value="1"/>
</dbReference>